<dbReference type="EMBL" id="QMAU01000048">
    <property type="protein sequence ID" value="RXI52852.1"/>
    <property type="molecule type" value="Genomic_DNA"/>
</dbReference>
<name>A0A4Q0VD30_CLOTA</name>
<feature type="transmembrane region" description="Helical" evidence="1">
    <location>
        <begin position="30"/>
        <end position="46"/>
    </location>
</feature>
<reference evidence="5 6" key="1">
    <citation type="submission" date="2018-06" db="EMBL/GenBank/DDBJ databases">
        <title>Genome conservation of Clostridium tetani.</title>
        <authorList>
            <person name="Bruggemann H."/>
            <person name="Popoff M.R."/>
        </authorList>
    </citation>
    <scope>NUCLEOTIDE SEQUENCE [LARGE SCALE GENOMIC DNA]</scope>
    <source>
        <strain evidence="3 6">2017.061</strain>
        <strain evidence="4 5">63.05</strain>
    </source>
</reference>
<keyword evidence="1" id="KW-0812">Transmembrane</keyword>
<dbReference type="Proteomes" id="UP000290273">
    <property type="component" value="Unassembled WGS sequence"/>
</dbReference>
<evidence type="ECO:0000313" key="3">
    <source>
        <dbReference type="EMBL" id="RXI49852.1"/>
    </source>
</evidence>
<sequence>MILFTIFILILSIFEIKVMLKKDLKNELKVFILLTLTTLSLGYLYISNPYRRGFADIILTFFGIKY</sequence>
<evidence type="ECO:0000313" key="5">
    <source>
        <dbReference type="Proteomes" id="UP000290273"/>
    </source>
</evidence>
<dbReference type="EMBL" id="QMAP01000002">
    <property type="protein sequence ID" value="RXI49852.1"/>
    <property type="molecule type" value="Genomic_DNA"/>
</dbReference>
<evidence type="ECO:0000313" key="2">
    <source>
        <dbReference type="EMBL" id="BDR81490.1"/>
    </source>
</evidence>
<dbReference type="AlphaFoldDB" id="A0A4Q0VD30"/>
<evidence type="ECO:0000313" key="6">
    <source>
        <dbReference type="Proteomes" id="UP000290921"/>
    </source>
</evidence>
<organism evidence="3 6">
    <name type="scientific">Clostridium tetani</name>
    <dbReference type="NCBI Taxonomy" id="1513"/>
    <lineage>
        <taxon>Bacteria</taxon>
        <taxon>Bacillati</taxon>
        <taxon>Bacillota</taxon>
        <taxon>Clostridia</taxon>
        <taxon>Eubacteriales</taxon>
        <taxon>Clostridiaceae</taxon>
        <taxon>Clostridium</taxon>
    </lineage>
</organism>
<dbReference type="Proteomes" id="UP001321763">
    <property type="component" value="Chromosome"/>
</dbReference>
<dbReference type="Proteomes" id="UP000290921">
    <property type="component" value="Unassembled WGS sequence"/>
</dbReference>
<dbReference type="RefSeq" id="WP_023438709.1">
    <property type="nucleotide sequence ID" value="NZ_AP026806.1"/>
</dbReference>
<reference evidence="2 7" key="2">
    <citation type="submission" date="2022-09" db="EMBL/GenBank/DDBJ databases">
        <title>complete genome sequences of Clostridium tetani str. KHSU-234311-028 isolated from soil.</title>
        <authorList>
            <person name="Sekizuka T."/>
            <person name="Shitada C."/>
            <person name="Takahashi M."/>
            <person name="Kuroda M."/>
        </authorList>
    </citation>
    <scope>NUCLEOTIDE SEQUENCE [LARGE SCALE GENOMIC DNA]</scope>
    <source>
        <strain evidence="2 7">KHSU-234311-028</strain>
    </source>
</reference>
<evidence type="ECO:0000256" key="1">
    <source>
        <dbReference type="SAM" id="Phobius"/>
    </source>
</evidence>
<dbReference type="EMBL" id="AP026818">
    <property type="protein sequence ID" value="BDR81490.1"/>
    <property type="molecule type" value="Genomic_DNA"/>
</dbReference>
<evidence type="ECO:0000313" key="7">
    <source>
        <dbReference type="Proteomes" id="UP001321763"/>
    </source>
</evidence>
<accession>A0A4Q0VD30</accession>
<gene>
    <name evidence="3" type="ORF">DP130_02380</name>
    <name evidence="4" type="ORF">DP131_11900</name>
    <name evidence="2" type="ORF">K234311028_17360</name>
</gene>
<evidence type="ECO:0000313" key="4">
    <source>
        <dbReference type="EMBL" id="RXI52852.1"/>
    </source>
</evidence>
<keyword evidence="1" id="KW-1133">Transmembrane helix</keyword>
<keyword evidence="1" id="KW-0472">Membrane</keyword>
<proteinExistence type="predicted"/>
<protein>
    <submittedName>
        <fullName evidence="3">Uncharacterized protein</fullName>
    </submittedName>
</protein>